<dbReference type="Proteomes" id="UP000250235">
    <property type="component" value="Unassembled WGS sequence"/>
</dbReference>
<protein>
    <submittedName>
        <fullName evidence="2">Uncharacterized protein</fullName>
    </submittedName>
</protein>
<proteinExistence type="predicted"/>
<feature type="compositionally biased region" description="Low complexity" evidence="1">
    <location>
        <begin position="13"/>
        <end position="27"/>
    </location>
</feature>
<organism evidence="2 3">
    <name type="scientific">Dorcoceras hygrometricum</name>
    <dbReference type="NCBI Taxonomy" id="472368"/>
    <lineage>
        <taxon>Eukaryota</taxon>
        <taxon>Viridiplantae</taxon>
        <taxon>Streptophyta</taxon>
        <taxon>Embryophyta</taxon>
        <taxon>Tracheophyta</taxon>
        <taxon>Spermatophyta</taxon>
        <taxon>Magnoliopsida</taxon>
        <taxon>eudicotyledons</taxon>
        <taxon>Gunneridae</taxon>
        <taxon>Pentapetalae</taxon>
        <taxon>asterids</taxon>
        <taxon>lamiids</taxon>
        <taxon>Lamiales</taxon>
        <taxon>Gesneriaceae</taxon>
        <taxon>Didymocarpoideae</taxon>
        <taxon>Trichosporeae</taxon>
        <taxon>Loxocarpinae</taxon>
        <taxon>Dorcoceras</taxon>
    </lineage>
</organism>
<feature type="compositionally biased region" description="Polar residues" evidence="1">
    <location>
        <begin position="1"/>
        <end position="10"/>
    </location>
</feature>
<evidence type="ECO:0000313" key="2">
    <source>
        <dbReference type="EMBL" id="KZV14335.1"/>
    </source>
</evidence>
<reference evidence="2 3" key="1">
    <citation type="journal article" date="2015" name="Proc. Natl. Acad. Sci. U.S.A.">
        <title>The resurrection genome of Boea hygrometrica: A blueprint for survival of dehydration.</title>
        <authorList>
            <person name="Xiao L."/>
            <person name="Yang G."/>
            <person name="Zhang L."/>
            <person name="Yang X."/>
            <person name="Zhao S."/>
            <person name="Ji Z."/>
            <person name="Zhou Q."/>
            <person name="Hu M."/>
            <person name="Wang Y."/>
            <person name="Chen M."/>
            <person name="Xu Y."/>
            <person name="Jin H."/>
            <person name="Xiao X."/>
            <person name="Hu G."/>
            <person name="Bao F."/>
            <person name="Hu Y."/>
            <person name="Wan P."/>
            <person name="Li L."/>
            <person name="Deng X."/>
            <person name="Kuang T."/>
            <person name="Xiang C."/>
            <person name="Zhu J.K."/>
            <person name="Oliver M.J."/>
            <person name="He Y."/>
        </authorList>
    </citation>
    <scope>NUCLEOTIDE SEQUENCE [LARGE SCALE GENOMIC DNA]</scope>
    <source>
        <strain evidence="3">cv. XS01</strain>
    </source>
</reference>
<accession>A0A2Z7A5T9</accession>
<dbReference type="AlphaFoldDB" id="A0A2Z7A5T9"/>
<gene>
    <name evidence="2" type="ORF">F511_43658</name>
</gene>
<sequence length="114" mass="12556">MQSTDTTNWELRTPPVLSYPSSSTTSSKQNTRVESNTYPTSYLNGGSNSTLMLTDYTREMSSRTSPILTQASKSGTKRSVSARGVQHCHSYFSRSCLPPAIGEKELRRTVAGEQ</sequence>
<dbReference type="EMBL" id="KV020883">
    <property type="protein sequence ID" value="KZV14335.1"/>
    <property type="molecule type" value="Genomic_DNA"/>
</dbReference>
<keyword evidence="3" id="KW-1185">Reference proteome</keyword>
<feature type="region of interest" description="Disordered" evidence="1">
    <location>
        <begin position="1"/>
        <end position="46"/>
    </location>
</feature>
<evidence type="ECO:0000256" key="1">
    <source>
        <dbReference type="SAM" id="MobiDB-lite"/>
    </source>
</evidence>
<name>A0A2Z7A5T9_9LAMI</name>
<evidence type="ECO:0000313" key="3">
    <source>
        <dbReference type="Proteomes" id="UP000250235"/>
    </source>
</evidence>
<feature type="compositionally biased region" description="Polar residues" evidence="1">
    <location>
        <begin position="28"/>
        <end position="46"/>
    </location>
</feature>